<organism evidence="2 3">
    <name type="scientific">Geoalkalibacter subterraneus</name>
    <dbReference type="NCBI Taxonomy" id="483547"/>
    <lineage>
        <taxon>Bacteria</taxon>
        <taxon>Pseudomonadati</taxon>
        <taxon>Thermodesulfobacteriota</taxon>
        <taxon>Desulfuromonadia</taxon>
        <taxon>Desulfuromonadales</taxon>
        <taxon>Geoalkalibacteraceae</taxon>
        <taxon>Geoalkalibacter</taxon>
    </lineage>
</organism>
<dbReference type="KEGG" id="gsb:GSUB_05515"/>
<dbReference type="OrthoDB" id="5396728at2"/>
<proteinExistence type="predicted"/>
<dbReference type="AlphaFoldDB" id="A0A0B5FDB6"/>
<dbReference type="HOGENOM" id="CLU_135509_0_0_7"/>
<name>A0A0B5FDB6_9BACT</name>
<dbReference type="EMBL" id="CP010311">
    <property type="protein sequence ID" value="AJF06132.1"/>
    <property type="molecule type" value="Genomic_DNA"/>
</dbReference>
<feature type="domain" description="Pyridoxamine 5'-phosphate oxidase N-terminal" evidence="1">
    <location>
        <begin position="9"/>
        <end position="119"/>
    </location>
</feature>
<accession>A0A0B5FDB6</accession>
<protein>
    <submittedName>
        <fullName evidence="2">Pyridoxamine 5'-phosphate oxidase</fullName>
    </submittedName>
</protein>
<evidence type="ECO:0000259" key="1">
    <source>
        <dbReference type="Pfam" id="PF01243"/>
    </source>
</evidence>
<sequence>MDLGTYFDEKEGTGILSTADAEGRVDSAVYARPRIIDEDTVAFIMRERLTYHNIGRNPYASYLFIEKGKGYKGARLFLEKIREDQDPELMADMSRRCLSEEEDREKGPKHIVYFKVEKVLPLIGDQW</sequence>
<dbReference type="InterPro" id="IPR011576">
    <property type="entry name" value="Pyridox_Oxase_N"/>
</dbReference>
<evidence type="ECO:0000313" key="2">
    <source>
        <dbReference type="EMBL" id="AJF06132.1"/>
    </source>
</evidence>
<dbReference type="PANTHER" id="PTHR40660">
    <property type="entry name" value="5'-PHOSPHATE OXIDASE PUTATIVE DOMAIN-CONTAINING PROTEIN-RELATED"/>
    <property type="match status" value="1"/>
</dbReference>
<gene>
    <name evidence="2" type="ORF">GSUB_05515</name>
</gene>
<dbReference type="RefSeq" id="WP_040199631.1">
    <property type="nucleotide sequence ID" value="NZ_CP010311.1"/>
</dbReference>
<reference evidence="2 3" key="1">
    <citation type="journal article" date="2015" name="Genome Announc.">
        <title>Genomes of Geoalkalibacter ferrihydriticus Z-0531T and Geoalkalibacter subterraneus Red1T, Two Haloalkaliphilic Metal-Reducing Deltaproteobacteria.</title>
        <authorList>
            <person name="Badalamenti J.P."/>
            <person name="Krajmalnik-Brown R."/>
            <person name="Torres C.I."/>
            <person name="Bond D.R."/>
        </authorList>
    </citation>
    <scope>NUCLEOTIDE SEQUENCE [LARGE SCALE GENOMIC DNA]</scope>
    <source>
        <strain evidence="2 3">Red1</strain>
    </source>
</reference>
<dbReference type="InterPro" id="IPR012349">
    <property type="entry name" value="Split_barrel_FMN-bd"/>
</dbReference>
<dbReference type="Proteomes" id="UP000035036">
    <property type="component" value="Chromosome"/>
</dbReference>
<dbReference type="SUPFAM" id="SSF50475">
    <property type="entry name" value="FMN-binding split barrel"/>
    <property type="match status" value="1"/>
</dbReference>
<dbReference type="Gene3D" id="2.30.110.10">
    <property type="entry name" value="Electron Transport, Fmn-binding Protein, Chain A"/>
    <property type="match status" value="1"/>
</dbReference>
<dbReference type="STRING" id="483547.GSUB_05515"/>
<keyword evidence="3" id="KW-1185">Reference proteome</keyword>
<dbReference type="PANTHER" id="PTHR40660:SF1">
    <property type="entry name" value="5'-PHOSPHATE OXIDASE PUTATIVE DOMAIN-CONTAINING PROTEIN-RELATED"/>
    <property type="match status" value="1"/>
</dbReference>
<dbReference type="Pfam" id="PF01243">
    <property type="entry name" value="PNPOx_N"/>
    <property type="match status" value="1"/>
</dbReference>
<evidence type="ECO:0000313" key="3">
    <source>
        <dbReference type="Proteomes" id="UP000035036"/>
    </source>
</evidence>